<accession>A0A2I0CMJ8</accession>
<feature type="transmembrane region" description="Helical" evidence="7">
    <location>
        <begin position="208"/>
        <end position="228"/>
    </location>
</feature>
<dbReference type="AlphaFoldDB" id="A0A2I0CMJ8"/>
<dbReference type="PANTHER" id="PTHR30353:SF15">
    <property type="entry name" value="INNER MEMBRANE PROTEIN YABI"/>
    <property type="match status" value="1"/>
</dbReference>
<dbReference type="InterPro" id="IPR032818">
    <property type="entry name" value="DedA-like"/>
</dbReference>
<feature type="transmembrane region" description="Helical" evidence="7">
    <location>
        <begin position="284"/>
        <end position="304"/>
    </location>
</feature>
<feature type="domain" description="Phosphatidic acid phosphatase type 2/haloperoxidase" evidence="8">
    <location>
        <begin position="283"/>
        <end position="393"/>
    </location>
</feature>
<comment type="similarity">
    <text evidence="2">Belongs to the DedA family.</text>
</comment>
<evidence type="ECO:0000313" key="10">
    <source>
        <dbReference type="Proteomes" id="UP000242861"/>
    </source>
</evidence>
<comment type="caution">
    <text evidence="9">The sequence shown here is derived from an EMBL/GenBank/DDBJ whole genome shotgun (WGS) entry which is preliminary data.</text>
</comment>
<dbReference type="Proteomes" id="UP000242861">
    <property type="component" value="Unassembled WGS sequence"/>
</dbReference>
<feature type="transmembrane region" description="Helical" evidence="7">
    <location>
        <begin position="409"/>
        <end position="429"/>
    </location>
</feature>
<reference evidence="10" key="1">
    <citation type="submission" date="2017-12" db="EMBL/GenBank/DDBJ databases">
        <authorList>
            <person name="Yu X.-Y."/>
        </authorList>
    </citation>
    <scope>NUCLEOTIDE SEQUENCE [LARGE SCALE GENOMIC DNA]</scope>
    <source>
        <strain evidence="10">ZYSR67-Z</strain>
    </source>
</reference>
<dbReference type="InterPro" id="IPR036938">
    <property type="entry name" value="PAP2/HPO_sf"/>
</dbReference>
<proteinExistence type="inferred from homology"/>
<dbReference type="InterPro" id="IPR000326">
    <property type="entry name" value="PAP2/HPO"/>
</dbReference>
<keyword evidence="5 7" id="KW-1133">Transmembrane helix</keyword>
<feature type="transmembrane region" description="Helical" evidence="7">
    <location>
        <begin position="21"/>
        <end position="52"/>
    </location>
</feature>
<feature type="transmembrane region" description="Helical" evidence="7">
    <location>
        <begin position="260"/>
        <end position="277"/>
    </location>
</feature>
<feature type="transmembrane region" description="Helical" evidence="7">
    <location>
        <begin position="64"/>
        <end position="81"/>
    </location>
</feature>
<dbReference type="EMBL" id="PIYS01000027">
    <property type="protein sequence ID" value="PKF70379.1"/>
    <property type="molecule type" value="Genomic_DNA"/>
</dbReference>
<name>A0A2I0CMJ8_9PSED</name>
<evidence type="ECO:0000256" key="4">
    <source>
        <dbReference type="ARBA" id="ARBA00022692"/>
    </source>
</evidence>
<evidence type="ECO:0000256" key="6">
    <source>
        <dbReference type="ARBA" id="ARBA00023136"/>
    </source>
</evidence>
<dbReference type="Gene3D" id="1.20.144.10">
    <property type="entry name" value="Phosphatidic acid phosphatase type 2/haloperoxidase"/>
    <property type="match status" value="2"/>
</dbReference>
<organism evidence="9 10">
    <name type="scientific">Pseudomonas fluvialis</name>
    <dbReference type="NCBI Taxonomy" id="1793966"/>
    <lineage>
        <taxon>Bacteria</taxon>
        <taxon>Pseudomonadati</taxon>
        <taxon>Pseudomonadota</taxon>
        <taxon>Gammaproteobacteria</taxon>
        <taxon>Pseudomonadales</taxon>
        <taxon>Pseudomonadaceae</taxon>
        <taxon>Pseudomonas</taxon>
    </lineage>
</organism>
<evidence type="ECO:0000256" key="7">
    <source>
        <dbReference type="SAM" id="Phobius"/>
    </source>
</evidence>
<evidence type="ECO:0000256" key="2">
    <source>
        <dbReference type="ARBA" id="ARBA00010792"/>
    </source>
</evidence>
<evidence type="ECO:0000256" key="1">
    <source>
        <dbReference type="ARBA" id="ARBA00004651"/>
    </source>
</evidence>
<evidence type="ECO:0000259" key="8">
    <source>
        <dbReference type="SMART" id="SM00014"/>
    </source>
</evidence>
<feature type="transmembrane region" description="Helical" evidence="7">
    <location>
        <begin position="378"/>
        <end position="397"/>
    </location>
</feature>
<feature type="transmembrane region" description="Helical" evidence="7">
    <location>
        <begin position="136"/>
        <end position="157"/>
    </location>
</feature>
<protein>
    <submittedName>
        <fullName evidence="9">Phosphoesterase</fullName>
    </submittedName>
</protein>
<dbReference type="GO" id="GO:0005886">
    <property type="term" value="C:plasma membrane"/>
    <property type="evidence" value="ECO:0007669"/>
    <property type="project" value="UniProtKB-SubCell"/>
</dbReference>
<feature type="transmembrane region" description="Helical" evidence="7">
    <location>
        <begin position="352"/>
        <end position="372"/>
    </location>
</feature>
<gene>
    <name evidence="9" type="ORF">CW360_13835</name>
</gene>
<keyword evidence="4 7" id="KW-0812">Transmembrane</keyword>
<feature type="transmembrane region" description="Helical" evidence="7">
    <location>
        <begin position="177"/>
        <end position="196"/>
    </location>
</feature>
<keyword evidence="3" id="KW-1003">Cell membrane</keyword>
<dbReference type="SUPFAM" id="SSF48317">
    <property type="entry name" value="Acid phosphatase/Vanadium-dependent haloperoxidase"/>
    <property type="match status" value="1"/>
</dbReference>
<comment type="subcellular location">
    <subcellularLocation>
        <location evidence="1">Cell membrane</location>
        <topology evidence="1">Multi-pass membrane protein</topology>
    </subcellularLocation>
</comment>
<feature type="transmembrane region" description="Helical" evidence="7">
    <location>
        <begin position="324"/>
        <end position="340"/>
    </location>
</feature>
<evidence type="ECO:0000256" key="3">
    <source>
        <dbReference type="ARBA" id="ARBA00022475"/>
    </source>
</evidence>
<evidence type="ECO:0000256" key="5">
    <source>
        <dbReference type="ARBA" id="ARBA00022989"/>
    </source>
</evidence>
<dbReference type="PANTHER" id="PTHR30353">
    <property type="entry name" value="INNER MEMBRANE PROTEIN DEDA-RELATED"/>
    <property type="match status" value="1"/>
</dbReference>
<dbReference type="CDD" id="cd03392">
    <property type="entry name" value="PAP2_like_2"/>
    <property type="match status" value="1"/>
</dbReference>
<dbReference type="Pfam" id="PF09335">
    <property type="entry name" value="VTT_dom"/>
    <property type="match status" value="1"/>
</dbReference>
<dbReference type="Pfam" id="PF01569">
    <property type="entry name" value="PAP2"/>
    <property type="match status" value="1"/>
</dbReference>
<evidence type="ECO:0000313" key="9">
    <source>
        <dbReference type="EMBL" id="PKF70379.1"/>
    </source>
</evidence>
<dbReference type="InterPro" id="IPR032816">
    <property type="entry name" value="VTT_dom"/>
</dbReference>
<keyword evidence="6 7" id="KW-0472">Membrane</keyword>
<sequence>MSDWLNAAHALLASHPQWLALAIFAIALLECLAIVGILLPGVVLLFGVATLAGSGHLSLAQTLLWAWAGALCGDLLSYTLGRSCQARLQRLPWLRDHPQALHSAEQYMQRYGMASLLVGRFIGPLRPLLPMTAGMLRLPAGQFLAISLLASAGWAVAYLLPGWATGAALRLPLSSSFWQQAGLLALGLLGLLLIAAQASLRERRQASLLCALLALAGLLGLLLGWPWLEDFDRGLMHLVQSLRQPWLDSWMVWLTRLGDLRSQLLAGLLLVALLTAARQRQAALWAAIVLIGCALSNAGLKLLLARSRPDVLQQALETHSMPSGHSAAAFALCLVLGVLAGRGQPARLRLTWLAIAALPATAIALSRLYLGVHWPSDILAGALLAMFCCAGGLYLMQQQQRLPALPRRLWLGLLPLLLVVLAGLASWQLDAAVLRYRY</sequence>
<dbReference type="RefSeq" id="WP_101194097.1">
    <property type="nucleotide sequence ID" value="NZ_PIYS01000027.1"/>
</dbReference>
<dbReference type="SMART" id="SM00014">
    <property type="entry name" value="acidPPc"/>
    <property type="match status" value="1"/>
</dbReference>